<evidence type="ECO:0000313" key="2">
    <source>
        <dbReference type="EMBL" id="KAA6364508.1"/>
    </source>
</evidence>
<accession>A0A5J4U2C9</accession>
<comment type="caution">
    <text evidence="2">The sequence shown here is derived from an EMBL/GenBank/DDBJ whole genome shotgun (WGS) entry which is preliminary data.</text>
</comment>
<reference evidence="2 3" key="1">
    <citation type="submission" date="2019-03" db="EMBL/GenBank/DDBJ databases">
        <title>Single cell metagenomics reveals metabolic interactions within the superorganism composed of flagellate Streblomastix strix and complex community of Bacteroidetes bacteria on its surface.</title>
        <authorList>
            <person name="Treitli S.C."/>
            <person name="Kolisko M."/>
            <person name="Husnik F."/>
            <person name="Keeling P."/>
            <person name="Hampl V."/>
        </authorList>
    </citation>
    <scope>NUCLEOTIDE SEQUENCE [LARGE SCALE GENOMIC DNA]</scope>
    <source>
        <strain evidence="2">ST1C</strain>
    </source>
</reference>
<dbReference type="EMBL" id="SNRW01021561">
    <property type="protein sequence ID" value="KAA6364508.1"/>
    <property type="molecule type" value="Genomic_DNA"/>
</dbReference>
<dbReference type="AlphaFoldDB" id="A0A5J4U2C9"/>
<sequence>MIHPAIGGAFGAGANLAGAVDRLIRAVRQLITNDIAYYIQYSKRGGNSAGDMLQNEDYQLFIDNDNALVYAANNQIIDGQASDFALNIAAEGLLTVKNLKVLNFDFVAQINQLINEVNQLQSTVGSIDVDIVGVKNDIITIQQEITRQQHFRAYHLLNTDIQNLSNSSDGDFAFSAESRTVWMFDTVWYNSGQVVPDQVSPASDAVPLVDSATGAAGVSTKYARGDHQHPLQVSSALPSADTAEGEAGTANTYARSDHTHHVNLNNDIPLKDRGTGTTGASNIYASATHQHPLNVDPTVANVPLVNATAAAKGTSDFYSRNDHVHHQQLPYDGNITATKFIKTGGLATEILCANGDTTNKNGIKSQSFPQDVGATAKYIKLCRLEAYTSFGDNNVQVNMEIYG</sequence>
<gene>
    <name evidence="2" type="ORF">EZS28_039965</name>
</gene>
<name>A0A5J4U2C9_9EUKA</name>
<proteinExistence type="predicted"/>
<evidence type="ECO:0000313" key="3">
    <source>
        <dbReference type="Proteomes" id="UP000324800"/>
    </source>
</evidence>
<dbReference type="Proteomes" id="UP000324800">
    <property type="component" value="Unassembled WGS sequence"/>
</dbReference>
<feature type="region of interest" description="Disordered" evidence="1">
    <location>
        <begin position="241"/>
        <end position="275"/>
    </location>
</feature>
<organism evidence="2 3">
    <name type="scientific">Streblomastix strix</name>
    <dbReference type="NCBI Taxonomy" id="222440"/>
    <lineage>
        <taxon>Eukaryota</taxon>
        <taxon>Metamonada</taxon>
        <taxon>Preaxostyla</taxon>
        <taxon>Oxymonadida</taxon>
        <taxon>Streblomastigidae</taxon>
        <taxon>Streblomastix</taxon>
    </lineage>
</organism>
<protein>
    <submittedName>
        <fullName evidence="2">Uncharacterized protein</fullName>
    </submittedName>
</protein>
<evidence type="ECO:0000256" key="1">
    <source>
        <dbReference type="SAM" id="MobiDB-lite"/>
    </source>
</evidence>